<dbReference type="EMBL" id="CP146369">
    <property type="protein sequence ID" value="WWT53855.1"/>
    <property type="molecule type" value="Genomic_DNA"/>
</dbReference>
<protein>
    <submittedName>
        <fullName evidence="2">DUF6745 domain-containing protein</fullName>
    </submittedName>
</protein>
<evidence type="ECO:0000313" key="3">
    <source>
        <dbReference type="Proteomes" id="UP001363460"/>
    </source>
</evidence>
<dbReference type="RefSeq" id="WP_338575789.1">
    <property type="nucleotide sequence ID" value="NZ_CP146369.1"/>
</dbReference>
<organism evidence="2 3">
    <name type="scientific">Brevundimonas olei</name>
    <dbReference type="NCBI Taxonomy" id="657642"/>
    <lineage>
        <taxon>Bacteria</taxon>
        <taxon>Pseudomonadati</taxon>
        <taxon>Pseudomonadota</taxon>
        <taxon>Alphaproteobacteria</taxon>
        <taxon>Caulobacterales</taxon>
        <taxon>Caulobacteraceae</taxon>
        <taxon>Brevundimonas</taxon>
    </lineage>
</organism>
<dbReference type="Pfam" id="PF20530">
    <property type="entry name" value="DUF6745"/>
    <property type="match status" value="1"/>
</dbReference>
<reference evidence="2 3" key="1">
    <citation type="submission" date="2024-02" db="EMBL/GenBank/DDBJ databases">
        <title>Distribution and functional of Brevundimonas-related endobacteria within Verticillium dahliae.</title>
        <authorList>
            <person name="Zeng H."/>
        </authorList>
    </citation>
    <scope>NUCLEOTIDE SEQUENCE [LARGE SCALE GENOMIC DNA]</scope>
    <source>
        <strain evidence="2 3">TRM 44200</strain>
    </source>
</reference>
<proteinExistence type="predicted"/>
<dbReference type="Proteomes" id="UP001363460">
    <property type="component" value="Chromosome"/>
</dbReference>
<keyword evidence="3" id="KW-1185">Reference proteome</keyword>
<sequence length="451" mass="50343">MAAKLDLTPERSAIIQQAHADHLKIGLSTAPADFDAAEAAIERLYASIGKKRPYFVPLSSPLGAELYINLLCKTWPEIDRGQLGGQLRDQLWGQLWGQLGGQLRDQLGGQLRGQLRGQLGDQLRDQLGDQLRGQLGDQLRDQLGDQLWDQLRGQLGDQLRDQLGDQLWGQLWGQLGGQLRDQLWGQLWGQLGGQLRDQLGGQLRGQLGGQLRDQLRDQLGGQLRDQLGESKLSYMGTWFWGQWDYLWAWLDGGRRVGAVYPDKINASLDDHLIVCRSIGWWYPFNDFCILTDRPEHLSRDAEGRLHNETGAALRYRDGTGLHAWHGTRVPAHWIEQKDSVDPSEIIKAANVEQRAAGAAILGWPRMLSVLKAKVINDSGSPDIGQLIELNLPGLREPGRFLKAECPRNGTIVEGVPLISDIDGLPIETALHAQAWRIGDPLSEYQHPTVRT</sequence>
<dbReference type="InterPro" id="IPR046633">
    <property type="entry name" value="DUF6745"/>
</dbReference>
<feature type="domain" description="DUF6745" evidence="1">
    <location>
        <begin position="265"/>
        <end position="376"/>
    </location>
</feature>
<gene>
    <name evidence="2" type="ORF">V8J38_11375</name>
</gene>
<name>A0ABZ2IG29_9CAUL</name>
<evidence type="ECO:0000259" key="1">
    <source>
        <dbReference type="Pfam" id="PF20530"/>
    </source>
</evidence>
<accession>A0ABZ2IG29</accession>
<evidence type="ECO:0000313" key="2">
    <source>
        <dbReference type="EMBL" id="WWT53855.1"/>
    </source>
</evidence>